<dbReference type="PROSITE" id="PS51257">
    <property type="entry name" value="PROKAR_LIPOPROTEIN"/>
    <property type="match status" value="1"/>
</dbReference>
<organism evidence="3 4">
    <name type="scientific">Streptomyces liliifuscus</name>
    <dbReference type="NCBI Taxonomy" id="2797636"/>
    <lineage>
        <taxon>Bacteria</taxon>
        <taxon>Bacillati</taxon>
        <taxon>Actinomycetota</taxon>
        <taxon>Actinomycetes</taxon>
        <taxon>Kitasatosporales</taxon>
        <taxon>Streptomycetaceae</taxon>
        <taxon>Streptomyces</taxon>
    </lineage>
</organism>
<protein>
    <recommendedName>
        <fullName evidence="5">Lipoprotein</fullName>
    </recommendedName>
</protein>
<gene>
    <name evidence="3" type="ORF">JEQ17_18860</name>
</gene>
<evidence type="ECO:0008006" key="5">
    <source>
        <dbReference type="Google" id="ProtNLM"/>
    </source>
</evidence>
<evidence type="ECO:0000256" key="2">
    <source>
        <dbReference type="SAM" id="SignalP"/>
    </source>
</evidence>
<dbReference type="EMBL" id="CP066831">
    <property type="protein sequence ID" value="QQM41318.1"/>
    <property type="molecule type" value="Genomic_DNA"/>
</dbReference>
<proteinExistence type="predicted"/>
<keyword evidence="2" id="KW-0732">Signal</keyword>
<feature type="chain" id="PRO_5039499011" description="Lipoprotein" evidence="2">
    <location>
        <begin position="30"/>
        <end position="272"/>
    </location>
</feature>
<dbReference type="AlphaFoldDB" id="A0A7T7I5B7"/>
<reference evidence="3 4" key="1">
    <citation type="submission" date="2020-12" db="EMBL/GenBank/DDBJ databases">
        <title>A novel species.</title>
        <authorList>
            <person name="Li K."/>
        </authorList>
    </citation>
    <scope>NUCLEOTIDE SEQUENCE [LARGE SCALE GENOMIC DNA]</scope>
    <source>
        <strain evidence="3 4">ZYC-3</strain>
    </source>
</reference>
<evidence type="ECO:0000256" key="1">
    <source>
        <dbReference type="SAM" id="MobiDB-lite"/>
    </source>
</evidence>
<feature type="compositionally biased region" description="Basic and acidic residues" evidence="1">
    <location>
        <begin position="53"/>
        <end position="73"/>
    </location>
</feature>
<accession>A0A7T7I5B7</accession>
<keyword evidence="4" id="KW-1185">Reference proteome</keyword>
<name>A0A7T7I5B7_9ACTN</name>
<sequence>MSTGVSRRIVRTLVAASVVAGLGCASACAGGGDKDKKAARTPAAAQSAGGAKEQAKDKNEGGDGAEDKAKAPGKDGSSVAPDADGPLTRAQLKKAALTTGDVKGYKVEGAGSADLQGASSPAGPAKCQPVADMFLFTTDPVSRTSLSRGVTAKDETNASVTTLALLSYGSGEADDVLAGLRKATGECTAYQYVGYDYSEVEALDDPKLGDESVAFRLVASIEGAEVPAAYTVVRDGSTLVAFSSMNMLDADEVEVPAELVEAQLAKLKRTTA</sequence>
<feature type="region of interest" description="Disordered" evidence="1">
    <location>
        <begin position="29"/>
        <end position="87"/>
    </location>
</feature>
<feature type="signal peptide" evidence="2">
    <location>
        <begin position="1"/>
        <end position="29"/>
    </location>
</feature>
<evidence type="ECO:0000313" key="4">
    <source>
        <dbReference type="Proteomes" id="UP000595636"/>
    </source>
</evidence>
<dbReference type="Proteomes" id="UP000595636">
    <property type="component" value="Chromosome"/>
</dbReference>
<dbReference type="KEGG" id="slf:JEQ17_18860"/>
<evidence type="ECO:0000313" key="3">
    <source>
        <dbReference type="EMBL" id="QQM41318.1"/>
    </source>
</evidence>